<protein>
    <submittedName>
        <fullName evidence="1">Uncharacterized protein</fullName>
    </submittedName>
</protein>
<evidence type="ECO:0000313" key="2">
    <source>
        <dbReference type="Proteomes" id="UP001460270"/>
    </source>
</evidence>
<sequence length="124" mass="13977">MHTLLQLHGVALLGESALEANRGITVLTESWSLLGPPVLDPGLDLVSLFSPSRFRTWFRPDFVQDLVYPGSDLVRTWFTTWLDHESWLLIGTYALDLVTTLEDMVLIWTLNGDGASYETKIDQV</sequence>
<accession>A0AAW0MWM9</accession>
<proteinExistence type="predicted"/>
<dbReference type="EMBL" id="JBBPFD010000021">
    <property type="protein sequence ID" value="KAK7882823.1"/>
    <property type="molecule type" value="Genomic_DNA"/>
</dbReference>
<comment type="caution">
    <text evidence="1">The sequence shown here is derived from an EMBL/GenBank/DDBJ whole genome shotgun (WGS) entry which is preliminary data.</text>
</comment>
<dbReference type="AlphaFoldDB" id="A0AAW0MWM9"/>
<reference evidence="2" key="1">
    <citation type="submission" date="2024-04" db="EMBL/GenBank/DDBJ databases">
        <title>Salinicola lusitanus LLJ914,a marine bacterium isolated from the Okinawa Trough.</title>
        <authorList>
            <person name="Li J."/>
        </authorList>
    </citation>
    <scope>NUCLEOTIDE SEQUENCE [LARGE SCALE GENOMIC DNA]</scope>
</reference>
<gene>
    <name evidence="1" type="ORF">WMY93_028997</name>
</gene>
<dbReference type="Proteomes" id="UP001460270">
    <property type="component" value="Unassembled WGS sequence"/>
</dbReference>
<keyword evidence="2" id="KW-1185">Reference proteome</keyword>
<evidence type="ECO:0000313" key="1">
    <source>
        <dbReference type="EMBL" id="KAK7882823.1"/>
    </source>
</evidence>
<organism evidence="1 2">
    <name type="scientific">Mugilogobius chulae</name>
    <name type="common">yellowstripe goby</name>
    <dbReference type="NCBI Taxonomy" id="88201"/>
    <lineage>
        <taxon>Eukaryota</taxon>
        <taxon>Metazoa</taxon>
        <taxon>Chordata</taxon>
        <taxon>Craniata</taxon>
        <taxon>Vertebrata</taxon>
        <taxon>Euteleostomi</taxon>
        <taxon>Actinopterygii</taxon>
        <taxon>Neopterygii</taxon>
        <taxon>Teleostei</taxon>
        <taxon>Neoteleostei</taxon>
        <taxon>Acanthomorphata</taxon>
        <taxon>Gobiaria</taxon>
        <taxon>Gobiiformes</taxon>
        <taxon>Gobioidei</taxon>
        <taxon>Gobiidae</taxon>
        <taxon>Gobionellinae</taxon>
        <taxon>Mugilogobius</taxon>
    </lineage>
</organism>
<name>A0AAW0MWM9_9GOBI</name>